<evidence type="ECO:0000313" key="3">
    <source>
        <dbReference type="Proteomes" id="UP000221653"/>
    </source>
</evidence>
<dbReference type="InterPro" id="IPR041910">
    <property type="entry name" value="Alpha_h_PorB/PorC"/>
</dbReference>
<dbReference type="Pfam" id="PF11565">
    <property type="entry name" value="PorB"/>
    <property type="match status" value="1"/>
</dbReference>
<reference evidence="2 3" key="1">
    <citation type="submission" date="2017-10" db="EMBL/GenBank/DDBJ databases">
        <title>Sequencing the genomes of 1000 actinobacteria strains.</title>
        <authorList>
            <person name="Klenk H.-P."/>
        </authorList>
    </citation>
    <scope>NUCLEOTIDE SEQUENCE [LARGE SCALE GENOMIC DNA]</scope>
    <source>
        <strain evidence="2 3">DSM 20688</strain>
    </source>
</reference>
<feature type="chain" id="PRO_5012134287" evidence="1">
    <location>
        <begin position="28"/>
        <end position="137"/>
    </location>
</feature>
<name>A0A2A9DRN0_9CORY</name>
<dbReference type="RefSeq" id="WP_053072784.1">
    <property type="nucleotide sequence ID" value="NZ_LDYE01000007.1"/>
</dbReference>
<feature type="signal peptide" evidence="1">
    <location>
        <begin position="1"/>
        <end position="27"/>
    </location>
</feature>
<keyword evidence="3" id="KW-1185">Reference proteome</keyword>
<sequence>MRIRTRIAATAAAILTTAGITAPAAQANPLELFGAADQLIAAAPCNTLGDILRGTGVLGADTTRGQLVESINKGVNSQNNDPLVSLLTGKYSNQIANKAQQCGLVKADPVHPLLAGSSQLPEPVKQTLTQLTALSSR</sequence>
<evidence type="ECO:0000256" key="1">
    <source>
        <dbReference type="SAM" id="SignalP"/>
    </source>
</evidence>
<evidence type="ECO:0000313" key="2">
    <source>
        <dbReference type="EMBL" id="PFG29041.1"/>
    </source>
</evidence>
<accession>A0A2A9DRN0</accession>
<keyword evidence="1" id="KW-0732">Signal</keyword>
<proteinExistence type="predicted"/>
<organism evidence="2 3">
    <name type="scientific">Corynebacterium renale</name>
    <dbReference type="NCBI Taxonomy" id="1724"/>
    <lineage>
        <taxon>Bacteria</taxon>
        <taxon>Bacillati</taxon>
        <taxon>Actinomycetota</taxon>
        <taxon>Actinomycetes</taxon>
        <taxon>Mycobacteriales</taxon>
        <taxon>Corynebacteriaceae</taxon>
        <taxon>Corynebacterium</taxon>
    </lineage>
</organism>
<gene>
    <name evidence="2" type="ORF">ATK06_2174</name>
</gene>
<dbReference type="STRING" id="1724.GCA_001044175_01955"/>
<dbReference type="EMBL" id="PDJF01000001">
    <property type="protein sequence ID" value="PFG29041.1"/>
    <property type="molecule type" value="Genomic_DNA"/>
</dbReference>
<comment type="caution">
    <text evidence="2">The sequence shown here is derived from an EMBL/GenBank/DDBJ whole genome shotgun (WGS) entry which is preliminary data.</text>
</comment>
<dbReference type="Gene3D" id="1.10.10.1280">
    <property type="entry name" value="Alpha-helical porin B/porin C"/>
    <property type="match status" value="1"/>
</dbReference>
<dbReference type="AlphaFoldDB" id="A0A2A9DRN0"/>
<dbReference type="OrthoDB" id="4412688at2"/>
<protein>
    <submittedName>
        <fullName evidence="2">Alpha helical porin B</fullName>
    </submittedName>
</protein>
<dbReference type="Proteomes" id="UP000221653">
    <property type="component" value="Unassembled WGS sequence"/>
</dbReference>
<dbReference type="InterPro" id="IPR021114">
    <property type="entry name" value="Porin_PorB/PorC"/>
</dbReference>